<dbReference type="PANTHER" id="PTHR33608:SF7">
    <property type="entry name" value="DUF58 DOMAIN-CONTAINING PROTEIN"/>
    <property type="match status" value="1"/>
</dbReference>
<dbReference type="InterPro" id="IPR036465">
    <property type="entry name" value="vWFA_dom_sf"/>
</dbReference>
<dbReference type="Pfam" id="PF01882">
    <property type="entry name" value="DUF58"/>
    <property type="match status" value="1"/>
</dbReference>
<gene>
    <name evidence="2" type="ORF">GCM10023187_09220</name>
</gene>
<reference evidence="3" key="1">
    <citation type="journal article" date="2019" name="Int. J. Syst. Evol. Microbiol.">
        <title>The Global Catalogue of Microorganisms (GCM) 10K type strain sequencing project: providing services to taxonomists for standard genome sequencing and annotation.</title>
        <authorList>
            <consortium name="The Broad Institute Genomics Platform"/>
            <consortium name="The Broad Institute Genome Sequencing Center for Infectious Disease"/>
            <person name="Wu L."/>
            <person name="Ma J."/>
        </authorList>
    </citation>
    <scope>NUCLEOTIDE SEQUENCE [LARGE SCALE GENOMIC DNA]</scope>
    <source>
        <strain evidence="3">JCM 17925</strain>
    </source>
</reference>
<keyword evidence="3" id="KW-1185">Reference proteome</keyword>
<accession>A0ABP8JZQ5</accession>
<protein>
    <submittedName>
        <fullName evidence="2">DUF58 domain-containing protein</fullName>
    </submittedName>
</protein>
<sequence length="290" mass="33269">MPLQLATELVKLNNLQLAGKLVSDELLLGIHASKRSGAGTEFEQYRHYEPGDDPKRIDWKLFARTDRHLVRESATESNLHIRFLLDLSGSMNYEEEGVSRLEYAKILLASLAYLGYRQSDQMSLYTLQNGGLQTLVPAGKQAFQKILYALQNAQASGQWLNERPRFPEFQPKQKELLVLASDFLQVGDEWLQLIKGIASPRREIVIFQLLGKQETDFDLKGFYRFKDLETGREIELQAEAVREQFLQAATQYLQKLEEALRMPHVHLIRARLSDPVAVVLQDFLRAKIRG</sequence>
<evidence type="ECO:0000313" key="2">
    <source>
        <dbReference type="EMBL" id="GAA4398497.1"/>
    </source>
</evidence>
<feature type="domain" description="DUF58" evidence="1">
    <location>
        <begin position="44"/>
        <end position="251"/>
    </location>
</feature>
<dbReference type="InterPro" id="IPR002881">
    <property type="entry name" value="DUF58"/>
</dbReference>
<dbReference type="Gene3D" id="3.40.50.410">
    <property type="entry name" value="von Willebrand factor, type A domain"/>
    <property type="match status" value="1"/>
</dbReference>
<dbReference type="SUPFAM" id="SSF53300">
    <property type="entry name" value="vWA-like"/>
    <property type="match status" value="1"/>
</dbReference>
<dbReference type="RefSeq" id="WP_345264403.1">
    <property type="nucleotide sequence ID" value="NZ_BAABHB010000001.1"/>
</dbReference>
<comment type="caution">
    <text evidence="2">The sequence shown here is derived from an EMBL/GenBank/DDBJ whole genome shotgun (WGS) entry which is preliminary data.</text>
</comment>
<evidence type="ECO:0000313" key="3">
    <source>
        <dbReference type="Proteomes" id="UP001500936"/>
    </source>
</evidence>
<evidence type="ECO:0000259" key="1">
    <source>
        <dbReference type="Pfam" id="PF01882"/>
    </source>
</evidence>
<organism evidence="2 3">
    <name type="scientific">Nibrella viscosa</name>
    <dbReference type="NCBI Taxonomy" id="1084524"/>
    <lineage>
        <taxon>Bacteria</taxon>
        <taxon>Pseudomonadati</taxon>
        <taxon>Bacteroidota</taxon>
        <taxon>Cytophagia</taxon>
        <taxon>Cytophagales</taxon>
        <taxon>Spirosomataceae</taxon>
        <taxon>Nibrella</taxon>
    </lineage>
</organism>
<name>A0ABP8JZQ5_9BACT</name>
<dbReference type="EMBL" id="BAABHB010000001">
    <property type="protein sequence ID" value="GAA4398497.1"/>
    <property type="molecule type" value="Genomic_DNA"/>
</dbReference>
<proteinExistence type="predicted"/>
<dbReference type="Proteomes" id="UP001500936">
    <property type="component" value="Unassembled WGS sequence"/>
</dbReference>
<dbReference type="PANTHER" id="PTHR33608">
    <property type="entry name" value="BLL2464 PROTEIN"/>
    <property type="match status" value="1"/>
</dbReference>